<organism evidence="1">
    <name type="scientific">marine sediment metagenome</name>
    <dbReference type="NCBI Taxonomy" id="412755"/>
    <lineage>
        <taxon>unclassified sequences</taxon>
        <taxon>metagenomes</taxon>
        <taxon>ecological metagenomes</taxon>
    </lineage>
</organism>
<evidence type="ECO:0000313" key="1">
    <source>
        <dbReference type="EMBL" id="KKL91745.1"/>
    </source>
</evidence>
<reference evidence="1" key="1">
    <citation type="journal article" date="2015" name="Nature">
        <title>Complex archaea that bridge the gap between prokaryotes and eukaryotes.</title>
        <authorList>
            <person name="Spang A."/>
            <person name="Saw J.H."/>
            <person name="Jorgensen S.L."/>
            <person name="Zaremba-Niedzwiedzka K."/>
            <person name="Martijn J."/>
            <person name="Lind A.E."/>
            <person name="van Eijk R."/>
            <person name="Schleper C."/>
            <person name="Guy L."/>
            <person name="Ettema T.J."/>
        </authorList>
    </citation>
    <scope>NUCLEOTIDE SEQUENCE</scope>
</reference>
<accession>A0A0F9ID76</accession>
<name>A0A0F9ID76_9ZZZZ</name>
<dbReference type="AlphaFoldDB" id="A0A0F9ID76"/>
<sequence length="83" mass="9744">MKEQLQTKNEKIQYLCKGKGRKEDKYELGHIELDDHGSTIKMIIRPLILSREMADGIQKRIILTLRSMGLKVQKEYKKVKNSK</sequence>
<gene>
    <name evidence="1" type="ORF">LCGC14_1891610</name>
</gene>
<dbReference type="EMBL" id="LAZR01019653">
    <property type="protein sequence ID" value="KKL91745.1"/>
    <property type="molecule type" value="Genomic_DNA"/>
</dbReference>
<protein>
    <submittedName>
        <fullName evidence="1">Uncharacterized protein</fullName>
    </submittedName>
</protein>
<proteinExistence type="predicted"/>
<comment type="caution">
    <text evidence="1">The sequence shown here is derived from an EMBL/GenBank/DDBJ whole genome shotgun (WGS) entry which is preliminary data.</text>
</comment>